<dbReference type="InterPro" id="IPR036709">
    <property type="entry name" value="Autotransporte_beta_dom_sf"/>
</dbReference>
<dbReference type="Proteomes" id="UP000247515">
    <property type="component" value="Unassembled WGS sequence"/>
</dbReference>
<proteinExistence type="predicted"/>
<sequence>MNRAYSVVWNAGRGEWQVVGELAKRHAGKSGGTSLTHRAGSVASMRRFALNALMVAVAGALTMMSVPDAHATSAAWTDGNAIISSGAYLTSSTSAGLIASGMQLGTLTNSGTIVGQSEGILSASGSTISAIVNYGTITGESVAGIYVDNSTIGTLINSGTISSGGYGILNAALIDTIINTGEISSTLAQIINVGTIGTLIDTKTLTTSGADITIDSGSTIAPPSVTVTNLTELDTVIGAGIYNDVSIIGITNNGTILSSGLSILGTVGSSEEFAGIYNTTAGTIGTLTNSSSGVIGSAAAATGIINHGTIGTLSNSGVIAGVDEAILNTGTIGTLLNSGTISGGAEGILNTGTITSLIDAGVIATSGANLTIGSDGATSAALSISNQGVIVSAVEAGVYNAVSISSLTNSGTIDAGEGPSITGNGVASELLTGIYNDTTATIATLTNTATGVIGSTTTEAGIVNYGAIGTLENDGKIIGSLASYNAGTIGTMTNTGTITGVYTAVANTGTIDTLSNSGTMTADMAGVLNIGAIGTMGNSGSISGTNNGLFNENGTIGTLVNTGTISATKYGIFNETGTIGTINNSGLISGGSTAVKTSAGSIGVLNNSGTIVGTINNGILADSTIGTLANSGLISGGVIGIDNSGSTGTIDNSGTIQGADFGLFNDGALSLLSNSGTISGSEYAIYNASTGTIGAIRNTGVIDGNIANLSSNALTISGGTGTIFGTLTGYGNTIGTLASAADVGFSSGNILLNDNVNVGSGNVSNTAATLEVDNTVTITGNYSQGQAATLLVGVTSGTNYGSLVVTGSTTIASGSSIELKSTSGYGFAAGQRYVVVQTAGTATYNVSSLTYTVAGYTAGASGSSVAASNGSTDLVVTLNDTTSGSDSGSGSNSGSDSGSGSSSGTSYASHATQTNAINVLTGLLGYTGSSNAQLLNLYDATLAAIESGSSGVANRIGNQLSPLQTVRVGSVSTLDAMGVVGNHLDALRVAQGQGATGLSTGDDPLRWTAWGQAFGGHASQSERDNVAGYSANYGGLVLGADRTFGDNWRVGGAFHYSHTATNYSDDQAGDSAGVNAFGLIGYASYQGAPWYVNVSGAATQQHYDTTRVVSMTGYNGVANGSFNGQQYAVQAELGWPLAVASATLTPLASLTYSRLNQSGYTETGGNGAALTVGSTGSNSLRSALGAKLEKAYQTSYGTLVPVVWAQWIHEYDQTRQNSAAYFSGAADETGFTTTGATPVSNLADLSLGVTLVRANNLSLSMRYDLQVGSGFVSNTGILRLQQRF</sequence>
<organism evidence="4 5">
    <name type="scientific">Paraburkholderia tropica</name>
    <dbReference type="NCBI Taxonomy" id="92647"/>
    <lineage>
        <taxon>Bacteria</taxon>
        <taxon>Pseudomonadati</taxon>
        <taxon>Pseudomonadota</taxon>
        <taxon>Betaproteobacteria</taxon>
        <taxon>Burkholderiales</taxon>
        <taxon>Burkholderiaceae</taxon>
        <taxon>Paraburkholderia</taxon>
    </lineage>
</organism>
<evidence type="ECO:0000259" key="3">
    <source>
        <dbReference type="PROSITE" id="PS51208"/>
    </source>
</evidence>
<keyword evidence="2" id="KW-0472">Membrane</keyword>
<keyword evidence="2" id="KW-1133">Transmembrane helix</keyword>
<reference evidence="4 5" key="1">
    <citation type="submission" date="2018-05" db="EMBL/GenBank/DDBJ databases">
        <title>Genomic Encyclopedia of Type Strains, Phase IV (KMG-V): Genome sequencing to study the core and pangenomes of soil and plant-associated prokaryotes.</title>
        <authorList>
            <person name="Whitman W."/>
        </authorList>
    </citation>
    <scope>NUCLEOTIDE SEQUENCE [LARGE SCALE GENOMIC DNA]</scope>
    <source>
        <strain evidence="4 5">SIr-6563</strain>
    </source>
</reference>
<evidence type="ECO:0000256" key="1">
    <source>
        <dbReference type="SAM" id="MobiDB-lite"/>
    </source>
</evidence>
<keyword evidence="2" id="KW-0812">Transmembrane</keyword>
<protein>
    <submittedName>
        <fullName evidence="4">Outer membrane autotransporter protein</fullName>
    </submittedName>
</protein>
<dbReference type="Gene3D" id="2.40.128.130">
    <property type="entry name" value="Autotransporter beta-domain"/>
    <property type="match status" value="1"/>
</dbReference>
<dbReference type="PROSITE" id="PS51208">
    <property type="entry name" value="AUTOTRANSPORTER"/>
    <property type="match status" value="1"/>
</dbReference>
<accession>A0ABX5MVR0</accession>
<comment type="caution">
    <text evidence="4">The sequence shown here is derived from an EMBL/GenBank/DDBJ whole genome shotgun (WGS) entry which is preliminary data.</text>
</comment>
<feature type="domain" description="Autotransporter" evidence="3">
    <location>
        <begin position="1002"/>
        <end position="1284"/>
    </location>
</feature>
<dbReference type="EMBL" id="QJJV01000003">
    <property type="protein sequence ID" value="PXX19257.1"/>
    <property type="molecule type" value="Genomic_DNA"/>
</dbReference>
<dbReference type="InterPro" id="IPR005546">
    <property type="entry name" value="Autotransporte_beta"/>
</dbReference>
<keyword evidence="5" id="KW-1185">Reference proteome</keyword>
<gene>
    <name evidence="4" type="ORF">C7400_103248</name>
</gene>
<evidence type="ECO:0000256" key="2">
    <source>
        <dbReference type="SAM" id="Phobius"/>
    </source>
</evidence>
<dbReference type="SUPFAM" id="SSF103515">
    <property type="entry name" value="Autotransporter"/>
    <property type="match status" value="1"/>
</dbReference>
<feature type="transmembrane region" description="Helical" evidence="2">
    <location>
        <begin position="48"/>
        <end position="66"/>
    </location>
</feature>
<feature type="compositionally biased region" description="Low complexity" evidence="1">
    <location>
        <begin position="879"/>
        <end position="906"/>
    </location>
</feature>
<name>A0ABX5MVR0_9BURK</name>
<feature type="region of interest" description="Disordered" evidence="1">
    <location>
        <begin position="877"/>
        <end position="907"/>
    </location>
</feature>
<dbReference type="Pfam" id="PF03797">
    <property type="entry name" value="Autotransporter"/>
    <property type="match status" value="1"/>
</dbReference>
<evidence type="ECO:0000313" key="5">
    <source>
        <dbReference type="Proteomes" id="UP000247515"/>
    </source>
</evidence>
<dbReference type="InterPro" id="IPR024973">
    <property type="entry name" value="ESPR"/>
</dbReference>
<dbReference type="Pfam" id="PF13018">
    <property type="entry name" value="ESPR"/>
    <property type="match status" value="1"/>
</dbReference>
<dbReference type="InterPro" id="IPR006315">
    <property type="entry name" value="OM_autotransptr_brl_dom"/>
</dbReference>
<evidence type="ECO:0000313" key="4">
    <source>
        <dbReference type="EMBL" id="PXX19257.1"/>
    </source>
</evidence>
<dbReference type="SMART" id="SM00869">
    <property type="entry name" value="Autotransporter"/>
    <property type="match status" value="1"/>
</dbReference>
<dbReference type="NCBIfam" id="TIGR01414">
    <property type="entry name" value="autotrans_barl"/>
    <property type="match status" value="1"/>
</dbReference>